<dbReference type="InterPro" id="IPR034164">
    <property type="entry name" value="Pepsin-like_dom"/>
</dbReference>
<keyword evidence="7" id="KW-1185">Reference proteome</keyword>
<protein>
    <recommendedName>
        <fullName evidence="5">Peptidase A1 domain-containing protein</fullName>
    </recommendedName>
</protein>
<gene>
    <name evidence="6" type="ORF">B0A48_08486</name>
</gene>
<dbReference type="STRING" id="1507870.A0A1V8T5U6"/>
<evidence type="ECO:0000259" key="5">
    <source>
        <dbReference type="PROSITE" id="PS51767"/>
    </source>
</evidence>
<sequence>MVVSRDLLWILALVQSTVAVSVPEVWAKNVKRLSRRADSSNVTIPAAISIAPSQYWDGNDGPWSSFPLQLGGGTVQTQNVRVMPSTAGYNTWVINGTGGCPAYYVPDCNNIRGFTYDWSRSVTYQPLTPYGTEIESNLGLDTTGDAGYEDITLGWQGSGGPKVDHSVLFAIADSNYWIGIFGLNPLPTNFSTLNSPQPSFMELLYNSSSIPSRSYGYTAGNQYRFNKVYGSLTLGGYDTSRFKPTDTTFKFGGDISRDLLVDISAISTGDARGNKNLLPDGQISAYLDSTVAEIWLPGTACSAFENAFGLKYNSTVNRYLVSGDKHQTLTTNGAYVNFTLTNGSSTVDIGLPYGAFDLNVSFPIIDNGTTSYYFPLQRAANESQYTLGRAFFQEAYIIADYDRGNFTVAPCKWDQMALQNTNIHSILSPDWTSKARAASSSSSSSFGAGAIAGVVVGIIALIALIALLIWFLRRRSTKTRAAKAAELEAKNPSPPSPNSTDNEGRPFISAPIGGELGGGEIHELTAPHKPYAQELDSPHKIDPNKAGYSEMDGGRGEAGYFGSDGKYAVAHEVEGRSAIYEMPGSDVQELGTGREEGIGQPSRMSWEPDVKR</sequence>
<evidence type="ECO:0000256" key="2">
    <source>
        <dbReference type="SAM" id="MobiDB-lite"/>
    </source>
</evidence>
<evidence type="ECO:0000313" key="7">
    <source>
        <dbReference type="Proteomes" id="UP000192596"/>
    </source>
</evidence>
<dbReference type="GO" id="GO:0004190">
    <property type="term" value="F:aspartic-type endopeptidase activity"/>
    <property type="evidence" value="ECO:0007669"/>
    <property type="project" value="InterPro"/>
</dbReference>
<dbReference type="InterPro" id="IPR033121">
    <property type="entry name" value="PEPTIDASE_A1"/>
</dbReference>
<feature type="transmembrane region" description="Helical" evidence="3">
    <location>
        <begin position="446"/>
        <end position="472"/>
    </location>
</feature>
<keyword evidence="4" id="KW-0732">Signal</keyword>
<dbReference type="AlphaFoldDB" id="A0A1V8T5U6"/>
<keyword evidence="3" id="KW-1133">Transmembrane helix</keyword>
<evidence type="ECO:0000256" key="1">
    <source>
        <dbReference type="ARBA" id="ARBA00007447"/>
    </source>
</evidence>
<dbReference type="InParanoid" id="A0A1V8T5U6"/>
<organism evidence="6 7">
    <name type="scientific">Cryoendolithus antarcticus</name>
    <dbReference type="NCBI Taxonomy" id="1507870"/>
    <lineage>
        <taxon>Eukaryota</taxon>
        <taxon>Fungi</taxon>
        <taxon>Dikarya</taxon>
        <taxon>Ascomycota</taxon>
        <taxon>Pezizomycotina</taxon>
        <taxon>Dothideomycetes</taxon>
        <taxon>Dothideomycetidae</taxon>
        <taxon>Cladosporiales</taxon>
        <taxon>Cladosporiaceae</taxon>
        <taxon>Cryoendolithus</taxon>
    </lineage>
</organism>
<dbReference type="GO" id="GO:0006508">
    <property type="term" value="P:proteolysis"/>
    <property type="evidence" value="ECO:0007669"/>
    <property type="project" value="InterPro"/>
</dbReference>
<dbReference type="PANTHER" id="PTHR47966:SF51">
    <property type="entry name" value="BETA-SITE APP-CLEAVING ENZYME, ISOFORM A-RELATED"/>
    <property type="match status" value="1"/>
</dbReference>
<dbReference type="SUPFAM" id="SSF50630">
    <property type="entry name" value="Acid proteases"/>
    <property type="match status" value="1"/>
</dbReference>
<dbReference type="PANTHER" id="PTHR47966">
    <property type="entry name" value="BETA-SITE APP-CLEAVING ENZYME, ISOFORM A-RELATED"/>
    <property type="match status" value="1"/>
</dbReference>
<evidence type="ECO:0000256" key="3">
    <source>
        <dbReference type="SAM" id="Phobius"/>
    </source>
</evidence>
<feature type="domain" description="Peptidase A1" evidence="5">
    <location>
        <begin position="66"/>
        <end position="409"/>
    </location>
</feature>
<feature type="region of interest" description="Disordered" evidence="2">
    <location>
        <begin position="483"/>
        <end position="512"/>
    </location>
</feature>
<feature type="signal peptide" evidence="4">
    <location>
        <begin position="1"/>
        <end position="19"/>
    </location>
</feature>
<dbReference type="PROSITE" id="PS51767">
    <property type="entry name" value="PEPTIDASE_A1"/>
    <property type="match status" value="1"/>
</dbReference>
<comment type="caution">
    <text evidence="6">The sequence shown here is derived from an EMBL/GenBank/DDBJ whole genome shotgun (WGS) entry which is preliminary data.</text>
</comment>
<dbReference type="Pfam" id="PF00026">
    <property type="entry name" value="Asp"/>
    <property type="match status" value="1"/>
</dbReference>
<feature type="region of interest" description="Disordered" evidence="2">
    <location>
        <begin position="580"/>
        <end position="612"/>
    </location>
</feature>
<keyword evidence="3" id="KW-0812">Transmembrane</keyword>
<dbReference type="Proteomes" id="UP000192596">
    <property type="component" value="Unassembled WGS sequence"/>
</dbReference>
<dbReference type="GO" id="GO:0000324">
    <property type="term" value="C:fungal-type vacuole"/>
    <property type="evidence" value="ECO:0007669"/>
    <property type="project" value="TreeGrafter"/>
</dbReference>
<dbReference type="InterPro" id="IPR001461">
    <property type="entry name" value="Aspartic_peptidase_A1"/>
</dbReference>
<feature type="chain" id="PRO_5013116751" description="Peptidase A1 domain-containing protein" evidence="4">
    <location>
        <begin position="20"/>
        <end position="612"/>
    </location>
</feature>
<proteinExistence type="inferred from homology"/>
<accession>A0A1V8T5U6</accession>
<evidence type="ECO:0000256" key="4">
    <source>
        <dbReference type="SAM" id="SignalP"/>
    </source>
</evidence>
<reference evidence="7" key="1">
    <citation type="submission" date="2017-03" db="EMBL/GenBank/DDBJ databases">
        <title>Genomes of endolithic fungi from Antarctica.</title>
        <authorList>
            <person name="Coleine C."/>
            <person name="Masonjones S."/>
            <person name="Stajich J.E."/>
        </authorList>
    </citation>
    <scope>NUCLEOTIDE SEQUENCE [LARGE SCALE GENOMIC DNA]</scope>
    <source>
        <strain evidence="7">CCFEE 5527</strain>
    </source>
</reference>
<name>A0A1V8T5U6_9PEZI</name>
<dbReference type="EMBL" id="NAJO01000016">
    <property type="protein sequence ID" value="OQO06699.1"/>
    <property type="molecule type" value="Genomic_DNA"/>
</dbReference>
<dbReference type="CDD" id="cd05471">
    <property type="entry name" value="pepsin_like"/>
    <property type="match status" value="1"/>
</dbReference>
<dbReference type="Gene3D" id="2.40.70.10">
    <property type="entry name" value="Acid Proteases"/>
    <property type="match status" value="2"/>
</dbReference>
<dbReference type="InterPro" id="IPR021109">
    <property type="entry name" value="Peptidase_aspartic_dom_sf"/>
</dbReference>
<keyword evidence="3" id="KW-0472">Membrane</keyword>
<evidence type="ECO:0000313" key="6">
    <source>
        <dbReference type="EMBL" id="OQO06699.1"/>
    </source>
</evidence>
<dbReference type="OrthoDB" id="4074350at2759"/>
<comment type="similarity">
    <text evidence="1">Belongs to the peptidase A1 family.</text>
</comment>